<name>A0ABP3TDY8_9GAMM</name>
<dbReference type="Proteomes" id="UP001499915">
    <property type="component" value="Unassembled WGS sequence"/>
</dbReference>
<dbReference type="PANTHER" id="PTHR36445:SF1">
    <property type="entry name" value="GTP CYCLOHYDROLASE MPTA"/>
    <property type="match status" value="1"/>
</dbReference>
<feature type="site" description="May be catalytically important" evidence="2">
    <location>
        <position position="157"/>
    </location>
</feature>
<dbReference type="Pfam" id="PF02649">
    <property type="entry name" value="GCHY-1"/>
    <property type="match status" value="1"/>
</dbReference>
<dbReference type="HAMAP" id="MF_01527_B">
    <property type="entry name" value="GTP_cyclohydrol_B"/>
    <property type="match status" value="1"/>
</dbReference>
<comment type="pathway">
    <text evidence="2">Cofactor biosynthesis; 7,8-dihydroneopterin triphosphate biosynthesis; 7,8-dihydroneopterin triphosphate from GTP: step 1/1.</text>
</comment>
<sequence>MNIATHPLPDIAHQTHADQQQALSWVGMSGIDLPLLMNDESQATTLPAKIDLHVDLYDPRQRGIHMSRLYLALQDTLAQSPLNRSSLEQLLSRALDSHTDTSLQASISIHFDLPLLRPALKSEFSGWKAYPVTLQAQLGLRGLTTELAVEIPYSSTCPCSAALSRQLLQQAFSQQFAPDVQLSVDQVNDWLQEHGSLATPHSQRSTARLRVELPQDRWVELPLRKLIDCAEAALQTPVQTAVKREDEQAFAALNGSNQMFVEDAARRLKQALLANDDWQDFWIRVEHHESLHAHDAVAVCTKGIPGGYSPLLTR</sequence>
<dbReference type="InterPro" id="IPR022838">
    <property type="entry name" value="GTP_cyclohydrolase_FolE2"/>
</dbReference>
<comment type="catalytic activity">
    <reaction evidence="2">
        <text>GTP + H2O = 7,8-dihydroneopterin 3'-triphosphate + formate + H(+)</text>
        <dbReference type="Rhea" id="RHEA:17473"/>
        <dbReference type="ChEBI" id="CHEBI:15377"/>
        <dbReference type="ChEBI" id="CHEBI:15378"/>
        <dbReference type="ChEBI" id="CHEBI:15740"/>
        <dbReference type="ChEBI" id="CHEBI:37565"/>
        <dbReference type="ChEBI" id="CHEBI:58462"/>
        <dbReference type="EC" id="3.5.4.16"/>
    </reaction>
</comment>
<evidence type="ECO:0000313" key="3">
    <source>
        <dbReference type="EMBL" id="GAA0693329.1"/>
    </source>
</evidence>
<organism evidence="3 4">
    <name type="scientific">Marinobacterium maritimum</name>
    <dbReference type="NCBI Taxonomy" id="500162"/>
    <lineage>
        <taxon>Bacteria</taxon>
        <taxon>Pseudomonadati</taxon>
        <taxon>Pseudomonadota</taxon>
        <taxon>Gammaproteobacteria</taxon>
        <taxon>Oceanospirillales</taxon>
        <taxon>Oceanospirillaceae</taxon>
        <taxon>Marinobacterium</taxon>
    </lineage>
</organism>
<dbReference type="EMBL" id="BAAAET010000002">
    <property type="protein sequence ID" value="GAA0693329.1"/>
    <property type="molecule type" value="Genomic_DNA"/>
</dbReference>
<dbReference type="PANTHER" id="PTHR36445">
    <property type="entry name" value="GTP CYCLOHYDROLASE MPTA"/>
    <property type="match status" value="1"/>
</dbReference>
<dbReference type="EC" id="3.5.4.16" evidence="2"/>
<dbReference type="Gene3D" id="3.10.270.10">
    <property type="entry name" value="Urate Oxidase"/>
    <property type="match status" value="1"/>
</dbReference>
<gene>
    <name evidence="2 3" type="primary">folE2</name>
    <name evidence="3" type="ORF">GCM10009104_20780</name>
</gene>
<dbReference type="InterPro" id="IPR003801">
    <property type="entry name" value="GTP_cyclohydrolase_FolE2/MptA"/>
</dbReference>
<protein>
    <recommendedName>
        <fullName evidence="2">GTP cyclohydrolase FolE2</fullName>
        <ecNumber evidence="2">3.5.4.16</ecNumber>
    </recommendedName>
</protein>
<keyword evidence="1 2" id="KW-0378">Hydrolase</keyword>
<keyword evidence="4" id="KW-1185">Reference proteome</keyword>
<accession>A0ABP3TDY8</accession>
<reference evidence="4" key="1">
    <citation type="journal article" date="2019" name="Int. J. Syst. Evol. Microbiol.">
        <title>The Global Catalogue of Microorganisms (GCM) 10K type strain sequencing project: providing services to taxonomists for standard genome sequencing and annotation.</title>
        <authorList>
            <consortium name="The Broad Institute Genomics Platform"/>
            <consortium name="The Broad Institute Genome Sequencing Center for Infectious Disease"/>
            <person name="Wu L."/>
            <person name="Ma J."/>
        </authorList>
    </citation>
    <scope>NUCLEOTIDE SEQUENCE [LARGE SCALE GENOMIC DNA]</scope>
    <source>
        <strain evidence="4">JCM 15134</strain>
    </source>
</reference>
<proteinExistence type="inferred from homology"/>
<comment type="caution">
    <text evidence="3">The sequence shown here is derived from an EMBL/GenBank/DDBJ whole genome shotgun (WGS) entry which is preliminary data.</text>
</comment>
<evidence type="ECO:0000313" key="4">
    <source>
        <dbReference type="Proteomes" id="UP001499915"/>
    </source>
</evidence>
<dbReference type="RefSeq" id="WP_343805592.1">
    <property type="nucleotide sequence ID" value="NZ_BAAAET010000002.1"/>
</dbReference>
<dbReference type="NCBIfam" id="NF010200">
    <property type="entry name" value="PRK13674.1-1"/>
    <property type="match status" value="1"/>
</dbReference>
<evidence type="ECO:0000256" key="2">
    <source>
        <dbReference type="HAMAP-Rule" id="MF_01527"/>
    </source>
</evidence>
<comment type="similarity">
    <text evidence="2">Belongs to the GTP cyclohydrolase IV family.</text>
</comment>
<comment type="function">
    <text evidence="2">Converts GTP to 7,8-dihydroneopterin triphosphate.</text>
</comment>
<evidence type="ECO:0000256" key="1">
    <source>
        <dbReference type="ARBA" id="ARBA00022801"/>
    </source>
</evidence>